<organism evidence="9 10">
    <name type="scientific">Entomospira nematocerorum</name>
    <dbReference type="NCBI Taxonomy" id="2719987"/>
    <lineage>
        <taxon>Bacteria</taxon>
        <taxon>Pseudomonadati</taxon>
        <taxon>Spirochaetota</taxon>
        <taxon>Spirochaetia</taxon>
        <taxon>Spirochaetales</taxon>
        <taxon>Spirochaetaceae</taxon>
        <taxon>Entomospira</taxon>
    </lineage>
</organism>
<name>A0A968GCC2_9SPIO</name>
<evidence type="ECO:0000256" key="6">
    <source>
        <dbReference type="ARBA" id="ARBA00035243"/>
    </source>
</evidence>
<dbReference type="Proteomes" id="UP000752013">
    <property type="component" value="Unassembled WGS sequence"/>
</dbReference>
<keyword evidence="4 7" id="KW-0689">Ribosomal protein</keyword>
<dbReference type="PANTHER" id="PTHR11229:SF16">
    <property type="entry name" value="LARGE RIBOSOMAL SUBUNIT PROTEIN UL3C"/>
    <property type="match status" value="1"/>
</dbReference>
<dbReference type="EMBL" id="JAATLK010000001">
    <property type="protein sequence ID" value="NIZ47240.1"/>
    <property type="molecule type" value="Genomic_DNA"/>
</dbReference>
<dbReference type="SUPFAM" id="SSF50447">
    <property type="entry name" value="Translation proteins"/>
    <property type="match status" value="1"/>
</dbReference>
<keyword evidence="5 7" id="KW-0687">Ribonucleoprotein</keyword>
<reference evidence="9" key="1">
    <citation type="submission" date="2020-03" db="EMBL/GenBank/DDBJ databases">
        <title>Spirochaetal bacteria isolated from arthropods constitute a novel genus Entomospira genus novum within the order Spirochaetales.</title>
        <authorList>
            <person name="Grana-Miraglia L."/>
            <person name="Sikutova S."/>
            <person name="Fingerle V."/>
            <person name="Sing A."/>
            <person name="Castillo-Ramirez S."/>
            <person name="Margos G."/>
            <person name="Rudolf I."/>
        </authorList>
    </citation>
    <scope>NUCLEOTIDE SEQUENCE</scope>
    <source>
        <strain evidence="9">BR208</strain>
    </source>
</reference>
<dbReference type="GO" id="GO:0006412">
    <property type="term" value="P:translation"/>
    <property type="evidence" value="ECO:0007669"/>
    <property type="project" value="UniProtKB-UniRule"/>
</dbReference>
<gene>
    <name evidence="7 9" type="primary">rplC</name>
    <name evidence="9" type="ORF">HCT46_04835</name>
</gene>
<dbReference type="Pfam" id="PF00297">
    <property type="entry name" value="Ribosomal_L3"/>
    <property type="match status" value="1"/>
</dbReference>
<dbReference type="GO" id="GO:0003735">
    <property type="term" value="F:structural constituent of ribosome"/>
    <property type="evidence" value="ECO:0007669"/>
    <property type="project" value="UniProtKB-UniRule"/>
</dbReference>
<feature type="compositionally biased region" description="Basic and acidic residues" evidence="8">
    <location>
        <begin position="129"/>
        <end position="140"/>
    </location>
</feature>
<evidence type="ECO:0000256" key="7">
    <source>
        <dbReference type="HAMAP-Rule" id="MF_01325"/>
    </source>
</evidence>
<dbReference type="HAMAP" id="MF_01325_B">
    <property type="entry name" value="Ribosomal_uL3_B"/>
    <property type="match status" value="1"/>
</dbReference>
<dbReference type="FunFam" id="2.40.30.10:FF:000004">
    <property type="entry name" value="50S ribosomal protein L3"/>
    <property type="match status" value="1"/>
</dbReference>
<dbReference type="RefSeq" id="WP_167703660.1">
    <property type="nucleotide sequence ID" value="NZ_CP118168.1"/>
</dbReference>
<dbReference type="GO" id="GO:0019843">
    <property type="term" value="F:rRNA binding"/>
    <property type="evidence" value="ECO:0007669"/>
    <property type="project" value="UniProtKB-UniRule"/>
</dbReference>
<dbReference type="GO" id="GO:0022625">
    <property type="term" value="C:cytosolic large ribosomal subunit"/>
    <property type="evidence" value="ECO:0007669"/>
    <property type="project" value="TreeGrafter"/>
</dbReference>
<evidence type="ECO:0000256" key="3">
    <source>
        <dbReference type="ARBA" id="ARBA00022884"/>
    </source>
</evidence>
<dbReference type="InterPro" id="IPR019927">
    <property type="entry name" value="Ribosomal_uL3_bac/org-type"/>
</dbReference>
<dbReference type="AlphaFoldDB" id="A0A968GCC2"/>
<evidence type="ECO:0000256" key="5">
    <source>
        <dbReference type="ARBA" id="ARBA00023274"/>
    </source>
</evidence>
<proteinExistence type="inferred from homology"/>
<dbReference type="InterPro" id="IPR000597">
    <property type="entry name" value="Ribosomal_uL3"/>
</dbReference>
<evidence type="ECO:0000313" key="10">
    <source>
        <dbReference type="Proteomes" id="UP000752013"/>
    </source>
</evidence>
<keyword evidence="3 7" id="KW-0694">RNA-binding</keyword>
<comment type="subunit">
    <text evidence="7">Part of the 50S ribosomal subunit. Forms a cluster with proteins L14 and L19.</text>
</comment>
<dbReference type="Gene3D" id="2.40.30.10">
    <property type="entry name" value="Translation factors"/>
    <property type="match status" value="1"/>
</dbReference>
<feature type="compositionally biased region" description="Polar residues" evidence="8">
    <location>
        <begin position="142"/>
        <end position="151"/>
    </location>
</feature>
<keyword evidence="10" id="KW-1185">Reference proteome</keyword>
<comment type="similarity">
    <text evidence="1 7">Belongs to the universal ribosomal protein uL3 family.</text>
</comment>
<keyword evidence="2 7" id="KW-0699">rRNA-binding</keyword>
<evidence type="ECO:0000313" key="9">
    <source>
        <dbReference type="EMBL" id="NIZ47240.1"/>
    </source>
</evidence>
<feature type="region of interest" description="Disordered" evidence="8">
    <location>
        <begin position="128"/>
        <end position="164"/>
    </location>
</feature>
<evidence type="ECO:0000256" key="2">
    <source>
        <dbReference type="ARBA" id="ARBA00022730"/>
    </source>
</evidence>
<comment type="caution">
    <text evidence="9">The sequence shown here is derived from an EMBL/GenBank/DDBJ whole genome shotgun (WGS) entry which is preliminary data.</text>
</comment>
<sequence>MIGLIGQKIGMTQVFDDEGVLIPVTVIKIENNAVVGEKTQERDGYSAVVLGTVDLKASRATKPYLGQFRDGMTPKRHVIEFRDFDKECKTGDSFGVEVMDGVRFVDVVGTGKGKGFAGVMKRYNFGGGRETHGSKFHREPGSTGQSTTPANTKKGRKMPGRMGGDRVTVQNLKVVRLDAEAGLLLVKGAIPGPKKSMVVVRNAKKRG</sequence>
<evidence type="ECO:0000256" key="8">
    <source>
        <dbReference type="SAM" id="MobiDB-lite"/>
    </source>
</evidence>
<comment type="function">
    <text evidence="7">One of the primary rRNA binding proteins, it binds directly near the 3'-end of the 23S rRNA, where it nucleates assembly of the 50S subunit.</text>
</comment>
<dbReference type="Gene3D" id="3.30.160.810">
    <property type="match status" value="1"/>
</dbReference>
<dbReference type="PANTHER" id="PTHR11229">
    <property type="entry name" value="50S RIBOSOMAL PROTEIN L3"/>
    <property type="match status" value="1"/>
</dbReference>
<evidence type="ECO:0000256" key="4">
    <source>
        <dbReference type="ARBA" id="ARBA00022980"/>
    </source>
</evidence>
<dbReference type="NCBIfam" id="TIGR03625">
    <property type="entry name" value="L3_bact"/>
    <property type="match status" value="1"/>
</dbReference>
<dbReference type="InterPro" id="IPR009000">
    <property type="entry name" value="Transl_B-barrel_sf"/>
</dbReference>
<accession>A0A968GCC2</accession>
<evidence type="ECO:0000256" key="1">
    <source>
        <dbReference type="ARBA" id="ARBA00006540"/>
    </source>
</evidence>
<protein>
    <recommendedName>
        <fullName evidence="6 7">Large ribosomal subunit protein uL3</fullName>
    </recommendedName>
</protein>